<evidence type="ECO:0000259" key="4">
    <source>
        <dbReference type="PROSITE" id="PS51186"/>
    </source>
</evidence>
<dbReference type="InterPro" id="IPR051531">
    <property type="entry name" value="N-acetyltransferase"/>
</dbReference>
<protein>
    <submittedName>
        <fullName evidence="5">Acetyltransferase</fullName>
    </submittedName>
</protein>
<dbReference type="SUPFAM" id="SSF55729">
    <property type="entry name" value="Acyl-CoA N-acyltransferases (Nat)"/>
    <property type="match status" value="1"/>
</dbReference>
<sequence>MEPKTYQINEKLSIRTIQESDAEDLFQLVEHDRQELTKWMPWAAQTKTAKDELRFIKYALKQMNNSRLLPMCILYNNQVIGNLDLHEIDPENKNAKIGYWLGSQFQGQGSMTKSVKELISIGFNELHLHKIILEADSTNQKSINIALKLNMKQEATLKQQLLVDEEYHDLLSFCLFEQ</sequence>
<dbReference type="Gene3D" id="3.40.630.30">
    <property type="match status" value="1"/>
</dbReference>
<dbReference type="PATRIC" id="fig|480391.4.peg.371"/>
<keyword evidence="1 5" id="KW-0808">Transferase</keyword>
<keyword evidence="6" id="KW-1185">Reference proteome</keyword>
<dbReference type="OrthoDB" id="9784707at2"/>
<dbReference type="RefSeq" id="WP_057799294.1">
    <property type="nucleotide sequence ID" value="NZ_BJZZ01000013.1"/>
</dbReference>
<proteinExistence type="inferred from homology"/>
<feature type="domain" description="N-acetyltransferase" evidence="4">
    <location>
        <begin position="12"/>
        <end position="177"/>
    </location>
</feature>
<comment type="caution">
    <text evidence="5">The sequence shown here is derived from an EMBL/GenBank/DDBJ whole genome shotgun (WGS) entry which is preliminary data.</text>
</comment>
<organism evidence="5 6">
    <name type="scientific">Pediococcus argentinicus</name>
    <dbReference type="NCBI Taxonomy" id="480391"/>
    <lineage>
        <taxon>Bacteria</taxon>
        <taxon>Bacillati</taxon>
        <taxon>Bacillota</taxon>
        <taxon>Bacilli</taxon>
        <taxon>Lactobacillales</taxon>
        <taxon>Lactobacillaceae</taxon>
        <taxon>Pediococcus</taxon>
    </lineage>
</organism>
<dbReference type="EMBL" id="JQCQ01000014">
    <property type="protein sequence ID" value="KRO25238.1"/>
    <property type="molecule type" value="Genomic_DNA"/>
</dbReference>
<dbReference type="AlphaFoldDB" id="A0A0R2NHH4"/>
<evidence type="ECO:0000313" key="5">
    <source>
        <dbReference type="EMBL" id="KRO25238.1"/>
    </source>
</evidence>
<evidence type="ECO:0000256" key="2">
    <source>
        <dbReference type="ARBA" id="ARBA00023315"/>
    </source>
</evidence>
<dbReference type="PROSITE" id="PS51186">
    <property type="entry name" value="GNAT"/>
    <property type="match status" value="1"/>
</dbReference>
<dbReference type="GO" id="GO:0016747">
    <property type="term" value="F:acyltransferase activity, transferring groups other than amino-acyl groups"/>
    <property type="evidence" value="ECO:0007669"/>
    <property type="project" value="InterPro"/>
</dbReference>
<name>A0A0R2NHH4_9LACO</name>
<dbReference type="Proteomes" id="UP000051249">
    <property type="component" value="Unassembled WGS sequence"/>
</dbReference>
<dbReference type="PANTHER" id="PTHR43792">
    <property type="entry name" value="GNAT FAMILY, PUTATIVE (AFU_ORTHOLOGUE AFUA_3G00765)-RELATED-RELATED"/>
    <property type="match status" value="1"/>
</dbReference>
<evidence type="ECO:0000256" key="1">
    <source>
        <dbReference type="ARBA" id="ARBA00022679"/>
    </source>
</evidence>
<evidence type="ECO:0000256" key="3">
    <source>
        <dbReference type="ARBA" id="ARBA00038502"/>
    </source>
</evidence>
<dbReference type="Pfam" id="PF13302">
    <property type="entry name" value="Acetyltransf_3"/>
    <property type="match status" value="1"/>
</dbReference>
<dbReference type="InterPro" id="IPR000182">
    <property type="entry name" value="GNAT_dom"/>
</dbReference>
<dbReference type="PANTHER" id="PTHR43792:SF8">
    <property type="entry name" value="[RIBOSOMAL PROTEIN US5]-ALANINE N-ACETYLTRANSFERASE"/>
    <property type="match status" value="1"/>
</dbReference>
<comment type="similarity">
    <text evidence="3">Belongs to the acetyltransferase family. RimJ subfamily.</text>
</comment>
<evidence type="ECO:0000313" key="6">
    <source>
        <dbReference type="Proteomes" id="UP000051249"/>
    </source>
</evidence>
<dbReference type="InterPro" id="IPR016181">
    <property type="entry name" value="Acyl_CoA_acyltransferase"/>
</dbReference>
<gene>
    <name evidence="5" type="ORF">IV88_GL000367</name>
</gene>
<reference evidence="5 6" key="1">
    <citation type="journal article" date="2015" name="Genome Announc.">
        <title>Expanding the biotechnology potential of lactobacilli through comparative genomics of 213 strains and associated genera.</title>
        <authorList>
            <person name="Sun Z."/>
            <person name="Harris H.M."/>
            <person name="McCann A."/>
            <person name="Guo C."/>
            <person name="Argimon S."/>
            <person name="Zhang W."/>
            <person name="Yang X."/>
            <person name="Jeffery I.B."/>
            <person name="Cooney J.C."/>
            <person name="Kagawa T.F."/>
            <person name="Liu W."/>
            <person name="Song Y."/>
            <person name="Salvetti E."/>
            <person name="Wrobel A."/>
            <person name="Rasinkangas P."/>
            <person name="Parkhill J."/>
            <person name="Rea M.C."/>
            <person name="O'Sullivan O."/>
            <person name="Ritari J."/>
            <person name="Douillard F.P."/>
            <person name="Paul Ross R."/>
            <person name="Yang R."/>
            <person name="Briner A.E."/>
            <person name="Felis G.E."/>
            <person name="de Vos W.M."/>
            <person name="Barrangou R."/>
            <person name="Klaenhammer T.R."/>
            <person name="Caufield P.W."/>
            <person name="Cui Y."/>
            <person name="Zhang H."/>
            <person name="O'Toole P.W."/>
        </authorList>
    </citation>
    <scope>NUCLEOTIDE SEQUENCE [LARGE SCALE GENOMIC DNA]</scope>
    <source>
        <strain evidence="5 6">DSM 23026</strain>
    </source>
</reference>
<keyword evidence="2" id="KW-0012">Acyltransferase</keyword>
<accession>A0A0R2NHH4</accession>